<dbReference type="PANTHER" id="PTHR15571:SF2">
    <property type="entry name" value="GEM-ASSOCIATED PROTEIN 4"/>
    <property type="match status" value="1"/>
</dbReference>
<proteinExistence type="predicted"/>
<dbReference type="InterPro" id="IPR033265">
    <property type="entry name" value="GEMIN4"/>
</dbReference>
<keyword evidence="2" id="KW-1185">Reference proteome</keyword>
<protein>
    <submittedName>
        <fullName evidence="1">Uncharacterized protein</fullName>
    </submittedName>
</protein>
<dbReference type="Proteomes" id="UP001642483">
    <property type="component" value="Unassembled WGS sequence"/>
</dbReference>
<dbReference type="PANTHER" id="PTHR15571">
    <property type="entry name" value="GEM-ASSOCIATED PROTEIN 4"/>
    <property type="match status" value="1"/>
</dbReference>
<sequence length="896" mass="102610">MKNHIETKTNEDGGINDAVVSVAIAICYLYECNCKSENLSVKVYNEFRRIITYMESLQPTTNHLQHQVDNMNYALARMSHYLGQRSKSTDKGLDRIDVVALTTFQKAILLDNIEHQVYDIQQCSNKISLTDKKVFERSSPIEPDLLVLLQSASDLFSHLSNLHTDRPLGRATGTSFLTLVKSFAKNLENLVKLLSAATAPLDIVGENQVTTNHVWNVKSALNTATNLLTGYNEATKYLLSCLLHEKVGFQTIEKCITSLSKHPECCFRTQHICSLCQLLFLLQTKEIDQVDYKNPDCVHTSSHLISCLKDLLVQSFEHLPLRSKVALLQNIYENFNMQHYFQSAFEWNSDKDCGKHQQKVTFFFNTLTRSSTSVNTDNLLQSLCNVAFIGPKLTIRKLVEQVVYHEEHHSILCDALCKLQFLLQLGDSDDESFFLKCLCDPEFSHKEDNISANQCQFIALLLNAENNLSSDLVQTIVRRLFQNHVLKPLDNESCLKNEKNAEQNKSLGLCLKLLEHVFQKNETLFRVISLFDICCLIYLLARLFDVTELSGQDDGYVVRVKQSLMYMVEMLEKQLRNRPEDTACHIQWLQHATSCLRWSTQMYLYFLFSSQNNHYWLTIPKSIESVCLVDDNDKIKFKTCYGEGSGLTAWLQSIIAEKCLFPTTSLRVVDLTMEERDMFVYGMILSLAQVLPHCMEGDWNAIMQAMTDLIRENYLPIPYPAERFQYLPLLNIKTCSISLSIAELLHRVILIISSPSCAHWMKEPLWTRFAKCYAITVKGIIDTAIALDLDNLRREQFFMLSQLFLYSCDFICLLESGQCTETACNSVFVLSLDLLNTLSKIFQSLPTKTSKEDEVEVEDLLKRDIFYMKPLMLSSVECISNDKIEDALVQKLLDLV</sequence>
<organism evidence="1 2">
    <name type="scientific">Clavelina lepadiformis</name>
    <name type="common">Light-bulb sea squirt</name>
    <name type="synonym">Ascidia lepadiformis</name>
    <dbReference type="NCBI Taxonomy" id="159417"/>
    <lineage>
        <taxon>Eukaryota</taxon>
        <taxon>Metazoa</taxon>
        <taxon>Chordata</taxon>
        <taxon>Tunicata</taxon>
        <taxon>Ascidiacea</taxon>
        <taxon>Aplousobranchia</taxon>
        <taxon>Clavelinidae</taxon>
        <taxon>Clavelina</taxon>
    </lineage>
</organism>
<evidence type="ECO:0000313" key="1">
    <source>
        <dbReference type="EMBL" id="CAK8675844.1"/>
    </source>
</evidence>
<accession>A0ABP0FBM6</accession>
<comment type="caution">
    <text evidence="1">The sequence shown here is derived from an EMBL/GenBank/DDBJ whole genome shotgun (WGS) entry which is preliminary data.</text>
</comment>
<reference evidence="1 2" key="1">
    <citation type="submission" date="2024-02" db="EMBL/GenBank/DDBJ databases">
        <authorList>
            <person name="Daric V."/>
            <person name="Darras S."/>
        </authorList>
    </citation>
    <scope>NUCLEOTIDE SEQUENCE [LARGE SCALE GENOMIC DNA]</scope>
</reference>
<name>A0ABP0FBM6_CLALP</name>
<evidence type="ECO:0000313" key="2">
    <source>
        <dbReference type="Proteomes" id="UP001642483"/>
    </source>
</evidence>
<dbReference type="EMBL" id="CAWYQH010000024">
    <property type="protein sequence ID" value="CAK8675844.1"/>
    <property type="molecule type" value="Genomic_DNA"/>
</dbReference>
<gene>
    <name evidence="1" type="ORF">CVLEPA_LOCUS5376</name>
</gene>